<reference evidence="2 3" key="1">
    <citation type="submission" date="2018-05" db="EMBL/GenBank/DDBJ databases">
        <title>Pararhodobacter marina sp. nov., isolated from deep-sea water of the Indian Ocean.</title>
        <authorList>
            <person name="Lai Q.Sr."/>
            <person name="Liu X."/>
            <person name="Shao Z."/>
        </authorList>
    </citation>
    <scope>NUCLEOTIDE SEQUENCE [LARGE SCALE GENOMIC DNA]</scope>
    <source>
        <strain evidence="2 3">CIC4N-9</strain>
    </source>
</reference>
<dbReference type="InterPro" id="IPR032710">
    <property type="entry name" value="NTF2-like_dom_sf"/>
</dbReference>
<organism evidence="2 3">
    <name type="scientific">Pararhodobacter marinus</name>
    <dbReference type="NCBI Taxonomy" id="2184063"/>
    <lineage>
        <taxon>Bacteria</taxon>
        <taxon>Pseudomonadati</taxon>
        <taxon>Pseudomonadota</taxon>
        <taxon>Alphaproteobacteria</taxon>
        <taxon>Rhodobacterales</taxon>
        <taxon>Paracoccaceae</taxon>
        <taxon>Pararhodobacter</taxon>
    </lineage>
</organism>
<evidence type="ECO:0008006" key="4">
    <source>
        <dbReference type="Google" id="ProtNLM"/>
    </source>
</evidence>
<feature type="region of interest" description="Disordered" evidence="1">
    <location>
        <begin position="1"/>
        <end position="25"/>
    </location>
</feature>
<name>A0A2U2CF18_9RHOB</name>
<dbReference type="SUPFAM" id="SSF54427">
    <property type="entry name" value="NTF2-like"/>
    <property type="match status" value="1"/>
</dbReference>
<dbReference type="GeneID" id="94364578"/>
<proteinExistence type="predicted"/>
<keyword evidence="3" id="KW-1185">Reference proteome</keyword>
<evidence type="ECO:0000313" key="2">
    <source>
        <dbReference type="EMBL" id="PWE30374.1"/>
    </source>
</evidence>
<dbReference type="EMBL" id="QEYD01000003">
    <property type="protein sequence ID" value="PWE30374.1"/>
    <property type="molecule type" value="Genomic_DNA"/>
</dbReference>
<dbReference type="AlphaFoldDB" id="A0A2U2CF18"/>
<comment type="caution">
    <text evidence="2">The sequence shown here is derived from an EMBL/GenBank/DDBJ whole genome shotgun (WGS) entry which is preliminary data.</text>
</comment>
<gene>
    <name evidence="2" type="ORF">C4N9_06740</name>
</gene>
<sequence length="93" mass="9983">MRDGFEIGAALPSAGPGDLPARPAPRVAQAPEVPIFEVSEEAFTGELGYRTGTEVIVNSGHMVPVRLQVTEVYRRDGAGDWVMIHRHSSVAAQ</sequence>
<evidence type="ECO:0000256" key="1">
    <source>
        <dbReference type="SAM" id="MobiDB-lite"/>
    </source>
</evidence>
<protein>
    <recommendedName>
        <fullName evidence="4">DUF4440 domain-containing protein</fullName>
    </recommendedName>
</protein>
<dbReference type="Proteomes" id="UP000244940">
    <property type="component" value="Unassembled WGS sequence"/>
</dbReference>
<accession>A0A2U2CF18</accession>
<dbReference type="Gene3D" id="3.10.450.50">
    <property type="match status" value="1"/>
</dbReference>
<dbReference type="RefSeq" id="WP_109532518.1">
    <property type="nucleotide sequence ID" value="NZ_QEYD01000003.1"/>
</dbReference>
<evidence type="ECO:0000313" key="3">
    <source>
        <dbReference type="Proteomes" id="UP000244940"/>
    </source>
</evidence>
<dbReference type="OrthoDB" id="1551077at2"/>